<dbReference type="PROSITE" id="PS50297">
    <property type="entry name" value="ANK_REP_REGION"/>
    <property type="match status" value="10"/>
</dbReference>
<proteinExistence type="predicted"/>
<dbReference type="SUPFAM" id="SSF48403">
    <property type="entry name" value="Ankyrin repeat"/>
    <property type="match status" value="3"/>
</dbReference>
<dbReference type="InterPro" id="IPR027417">
    <property type="entry name" value="P-loop_NTPase"/>
</dbReference>
<evidence type="ECO:0000313" key="5">
    <source>
        <dbReference type="EMBL" id="KAJ6264682.1"/>
    </source>
</evidence>
<dbReference type="InterPro" id="IPR056884">
    <property type="entry name" value="NPHP3-like_N"/>
</dbReference>
<feature type="repeat" description="ANK" evidence="3">
    <location>
        <begin position="845"/>
        <end position="873"/>
    </location>
</feature>
<dbReference type="PROSITE" id="PS50088">
    <property type="entry name" value="ANK_REPEAT"/>
    <property type="match status" value="12"/>
</dbReference>
<feature type="repeat" description="ANK" evidence="3">
    <location>
        <begin position="1594"/>
        <end position="1626"/>
    </location>
</feature>
<name>A0AAD6NNC8_DREDA</name>
<feature type="repeat" description="ANK" evidence="3">
    <location>
        <begin position="1268"/>
        <end position="1300"/>
    </location>
</feature>
<dbReference type="EMBL" id="JAQGDS010000001">
    <property type="protein sequence ID" value="KAJ6264682.1"/>
    <property type="molecule type" value="Genomic_DNA"/>
</dbReference>
<gene>
    <name evidence="5" type="ORF">Dda_0831</name>
</gene>
<feature type="domain" description="Nephrocystin 3-like N-terminal" evidence="4">
    <location>
        <begin position="187"/>
        <end position="355"/>
    </location>
</feature>
<feature type="repeat" description="ANK" evidence="3">
    <location>
        <begin position="1339"/>
        <end position="1371"/>
    </location>
</feature>
<evidence type="ECO:0000256" key="1">
    <source>
        <dbReference type="ARBA" id="ARBA00022737"/>
    </source>
</evidence>
<feature type="repeat" description="ANK" evidence="3">
    <location>
        <begin position="878"/>
        <end position="910"/>
    </location>
</feature>
<feature type="repeat" description="ANK" evidence="3">
    <location>
        <begin position="1235"/>
        <end position="1267"/>
    </location>
</feature>
<dbReference type="PANTHER" id="PTHR24123">
    <property type="entry name" value="ANKYRIN REPEAT-CONTAINING"/>
    <property type="match status" value="1"/>
</dbReference>
<feature type="repeat" description="ANK" evidence="3">
    <location>
        <begin position="1527"/>
        <end position="1559"/>
    </location>
</feature>
<dbReference type="InterPro" id="IPR051165">
    <property type="entry name" value="Multifunctional_ANK_Repeat"/>
</dbReference>
<keyword evidence="1" id="KW-0677">Repeat</keyword>
<keyword evidence="2 3" id="KW-0040">ANK repeat</keyword>
<dbReference type="Pfam" id="PF12796">
    <property type="entry name" value="Ank_2"/>
    <property type="match status" value="6"/>
</dbReference>
<evidence type="ECO:0000259" key="4">
    <source>
        <dbReference type="Pfam" id="PF24883"/>
    </source>
</evidence>
<dbReference type="Pfam" id="PF24883">
    <property type="entry name" value="NPHP3_N"/>
    <property type="match status" value="1"/>
</dbReference>
<feature type="repeat" description="ANK" evidence="3">
    <location>
        <begin position="779"/>
        <end position="811"/>
    </location>
</feature>
<evidence type="ECO:0000313" key="6">
    <source>
        <dbReference type="Proteomes" id="UP001221413"/>
    </source>
</evidence>
<feature type="repeat" description="ANK" evidence="3">
    <location>
        <begin position="1460"/>
        <end position="1488"/>
    </location>
</feature>
<dbReference type="Gene3D" id="3.40.50.300">
    <property type="entry name" value="P-loop containing nucleotide triphosphate hydrolases"/>
    <property type="match status" value="1"/>
</dbReference>
<dbReference type="Proteomes" id="UP001221413">
    <property type="component" value="Unassembled WGS sequence"/>
</dbReference>
<protein>
    <recommendedName>
        <fullName evidence="4">Nephrocystin 3-like N-terminal domain-containing protein</fullName>
    </recommendedName>
</protein>
<organism evidence="5 6">
    <name type="scientific">Drechslerella dactyloides</name>
    <name type="common">Nematode-trapping fungus</name>
    <name type="synonym">Arthrobotrys dactyloides</name>
    <dbReference type="NCBI Taxonomy" id="74499"/>
    <lineage>
        <taxon>Eukaryota</taxon>
        <taxon>Fungi</taxon>
        <taxon>Dikarya</taxon>
        <taxon>Ascomycota</taxon>
        <taxon>Pezizomycotina</taxon>
        <taxon>Orbiliomycetes</taxon>
        <taxon>Orbiliales</taxon>
        <taxon>Orbiliaceae</taxon>
        <taxon>Drechslerella</taxon>
    </lineage>
</organism>
<dbReference type="InterPro" id="IPR036770">
    <property type="entry name" value="Ankyrin_rpt-contain_sf"/>
</dbReference>
<dbReference type="Pfam" id="PF13857">
    <property type="entry name" value="Ank_5"/>
    <property type="match status" value="1"/>
</dbReference>
<evidence type="ECO:0000256" key="2">
    <source>
        <dbReference type="ARBA" id="ARBA00023043"/>
    </source>
</evidence>
<feature type="repeat" description="ANK" evidence="3">
    <location>
        <begin position="1091"/>
        <end position="1123"/>
    </location>
</feature>
<evidence type="ECO:0000256" key="3">
    <source>
        <dbReference type="PROSITE-ProRule" id="PRU00023"/>
    </source>
</evidence>
<accession>A0AAD6NNC8</accession>
<sequence length="1729" mass="190508">MAEVVGLLASTIQIAQISKVVLTICCRYIGKVRHATDDVSQTIQNVGQLIAILADLEIVIRGQDDDERSRLDGLIAPQGALTLCKAGIKELEAKLSQAVGSGQMTFREKLKWPFESKKITEILNTLEKQRSLLEIVLVGDTNVIGRQIKLSLEDMKLREEREKILNWLRCGDPMVKHLDSRKLCQEGSNSWMLESPDFKAWKDNMGEIFWIHAIAGAGKTILCSSIIEHMMEICENNGNRIAFFYFSFNDVTTQKLGHILRSLIVQLSEYDPKISLELRLLYEKCDDGRTEPDDKALASVLFGILSEGVNSFLIVDALDEFPPEERKRFLDLIAERKKVSASDDSSQYNILLTSRKELDIEQAISKISQVTKIYDVFISAKDVDADIRLYVRQFLANQDHGTFKNLSPEIRKEIEEKLLKGASGMFRWVACQLGFIQKCKQASAIRRVLNSLPQTLEETYDRILLSIPEETWQIARSALMLLTYSLRPITLQELAEGVVVDLVNQVFDADEQRLIYYRDVLEICSSLVTVSNVEPNHKESSWLFEKSQIERNQGRIRGHIEVVQLAHFSVQEYLVARGTEGNPQISRFRFTKRIAHRSLAQLSLIYLMDFSKGVRLLKIDFKAFPFLAYASQYWTEHWRQSLMETKSEECEREDSRNVLLKRLFDIKEPNYYINVLNVCNPDILLDLNMVSTSTGYRRFYFGQTSPGRSLDSFPPPLYYAVQLGDRELCEWLLEVEQCDINARSGKFGQAIQAASRFGHENIVRFLLENNAEVNTFSGRYGSPLQAAAYAGHENIVRLLLDHGADVDAKGGRFGSALIAACHQNRFPVARILVQRGADMDIICSKKGKALNIAANTGNIQLIQLLLKNGADINDPCGGEGTLLYAAAGHGDIQTVKMLIRLGADVNFRSGSNSTALQNACAGKLRGSLVEKDPVSRAELVKLLLKNGADVNIRGGRYGTALQAAVDAGSRGNSGPGDIEIVSILMDNGADIHYQGGMYHSAIRAAVFCGNSEAARVLIERGVEIDDDVFVIAVKSQRKSVIPLLLQRGVNVNAENDDGTVLQLAIKNDDLDTVKILLDDPLLDVNTRGGRDGMRCLNLAALKGNIELARFLIEHGADVNAHSPKALHSTVLITVCSSLRPRLEMVRFLVEQKANVNAWGYRMGDALQAASANGHKQIVEFLLSSGADPRAPDSQNGGCLEAALRGGQFAIFHLLLDAGANVNHSRSHDHPPGYHRVGSPLLAAIQQRRKDIVTLLLDRGADVNIRGTLEGSPLSQALQLGLMEISEILISRGADINQRAGYEGCPLMSAIKGRTDGTQDPAFIQWLIDAGADVNLTCGDCGNPLVAAVSTGKIKVVEKLLDNGAEINMIDRRYGLLLDRGADINYAPLKLGFLNSMTTALTQAVGHPIMLRELLERGADPKVGDSVCLVRAAAAGKNDLLSTFISLGADPIFQDGVPGKALQLAARNGHIKTCEFLLDHGADVNAFGGDYGNALMATLTSYNENIVIPMVKFLLERGASVNPPPSKEGTSALQLAILKHFHELVDIFLEKGADIHAYHPIHGTALAMAVRRVSDLPILQKLLEKGADLSLSGEKCGTPLQQAAAWENHEAIELLLNHGADINQISTKKGSALAAACVMYGRRSTIRLLLDRGADINLQGGKYGTPLQYAAKKGHLDIVRYLIANGADPFIKGGKYTTPVQAAEMKRKHCVVNFLKRYMNEKKGEDSACV</sequence>
<dbReference type="PANTHER" id="PTHR24123:SF138">
    <property type="entry name" value="NACHT DOMAIN-CONTAINING PROTEIN"/>
    <property type="match status" value="1"/>
</dbReference>
<comment type="caution">
    <text evidence="5">The sequence shown here is derived from an EMBL/GenBank/DDBJ whole genome shotgun (WGS) entry which is preliminary data.</text>
</comment>
<dbReference type="SMART" id="SM00248">
    <property type="entry name" value="ANK"/>
    <property type="match status" value="27"/>
</dbReference>
<feature type="repeat" description="ANK" evidence="3">
    <location>
        <begin position="1161"/>
        <end position="1193"/>
    </location>
</feature>
<dbReference type="Gene3D" id="1.25.40.20">
    <property type="entry name" value="Ankyrin repeat-containing domain"/>
    <property type="match status" value="5"/>
</dbReference>
<dbReference type="InterPro" id="IPR002110">
    <property type="entry name" value="Ankyrin_rpt"/>
</dbReference>
<reference evidence="5" key="1">
    <citation type="submission" date="2023-01" db="EMBL/GenBank/DDBJ databases">
        <title>The chitinases involved in constricting ring structure development in the nematode-trapping fungus Drechslerella dactyloides.</title>
        <authorList>
            <person name="Wang R."/>
            <person name="Zhang L."/>
            <person name="Tang P."/>
            <person name="Li S."/>
            <person name="Liang L."/>
        </authorList>
    </citation>
    <scope>NUCLEOTIDE SEQUENCE</scope>
    <source>
        <strain evidence="5">YMF1.00031</strain>
    </source>
</reference>
<dbReference type="Pfam" id="PF13637">
    <property type="entry name" value="Ank_4"/>
    <property type="match status" value="1"/>
</dbReference>
<feature type="repeat" description="ANK" evidence="3">
    <location>
        <begin position="1661"/>
        <end position="1693"/>
    </location>
</feature>
<keyword evidence="6" id="KW-1185">Reference proteome</keyword>
<dbReference type="SUPFAM" id="SSF52540">
    <property type="entry name" value="P-loop containing nucleoside triphosphate hydrolases"/>
    <property type="match status" value="1"/>
</dbReference>